<evidence type="ECO:0000313" key="3">
    <source>
        <dbReference type="EMBL" id="VDO75184.1"/>
    </source>
</evidence>
<dbReference type="PANTHER" id="PTHR11977">
    <property type="entry name" value="VILLIN"/>
    <property type="match status" value="1"/>
</dbReference>
<proteinExistence type="predicted"/>
<name>A0A0N4X432_HAEPC</name>
<dbReference type="STRING" id="6290.A0A0N4X432"/>
<dbReference type="CDD" id="cd11290">
    <property type="entry name" value="gelsolin_S1_like"/>
    <property type="match status" value="1"/>
</dbReference>
<gene>
    <name evidence="3" type="ORF">HPLM_LOCUS19116</name>
</gene>
<evidence type="ECO:0000259" key="2">
    <source>
        <dbReference type="Pfam" id="PF00626"/>
    </source>
</evidence>
<dbReference type="PRINTS" id="PR00597">
    <property type="entry name" value="GELSOLIN"/>
</dbReference>
<dbReference type="Pfam" id="PF00626">
    <property type="entry name" value="Gelsolin"/>
    <property type="match status" value="1"/>
</dbReference>
<dbReference type="SUPFAM" id="SSF55753">
    <property type="entry name" value="Actin depolymerizing proteins"/>
    <property type="match status" value="1"/>
</dbReference>
<dbReference type="GO" id="GO:0008154">
    <property type="term" value="P:actin polymerization or depolymerization"/>
    <property type="evidence" value="ECO:0007669"/>
    <property type="project" value="TreeGrafter"/>
</dbReference>
<dbReference type="Proteomes" id="UP000268014">
    <property type="component" value="Unassembled WGS sequence"/>
</dbReference>
<dbReference type="WBParaSite" id="HPLM_0001912401-mRNA-1">
    <property type="protein sequence ID" value="HPLM_0001912401-mRNA-1"/>
    <property type="gene ID" value="HPLM_0001912401"/>
</dbReference>
<dbReference type="InterPro" id="IPR007122">
    <property type="entry name" value="Villin/Gelsolin"/>
</dbReference>
<feature type="domain" description="Gelsolin-like" evidence="2">
    <location>
        <begin position="13"/>
        <end position="89"/>
    </location>
</feature>
<organism evidence="5">
    <name type="scientific">Haemonchus placei</name>
    <name type="common">Barber's pole worm</name>
    <dbReference type="NCBI Taxonomy" id="6290"/>
    <lineage>
        <taxon>Eukaryota</taxon>
        <taxon>Metazoa</taxon>
        <taxon>Ecdysozoa</taxon>
        <taxon>Nematoda</taxon>
        <taxon>Chromadorea</taxon>
        <taxon>Rhabditida</taxon>
        <taxon>Rhabditina</taxon>
        <taxon>Rhabditomorpha</taxon>
        <taxon>Strongyloidea</taxon>
        <taxon>Trichostrongylidae</taxon>
        <taxon>Haemonchus</taxon>
    </lineage>
</organism>
<dbReference type="AlphaFoldDB" id="A0A0N4X432"/>
<reference evidence="3 4" key="2">
    <citation type="submission" date="2018-11" db="EMBL/GenBank/DDBJ databases">
        <authorList>
            <consortium name="Pathogen Informatics"/>
        </authorList>
    </citation>
    <scope>NUCLEOTIDE SEQUENCE [LARGE SCALE GENOMIC DNA]</scope>
    <source>
        <strain evidence="3 4">MHpl1</strain>
    </source>
</reference>
<dbReference type="GO" id="GO:0051015">
    <property type="term" value="F:actin filament binding"/>
    <property type="evidence" value="ECO:0007669"/>
    <property type="project" value="InterPro"/>
</dbReference>
<dbReference type="GO" id="GO:0005737">
    <property type="term" value="C:cytoplasm"/>
    <property type="evidence" value="ECO:0007669"/>
    <property type="project" value="TreeGrafter"/>
</dbReference>
<keyword evidence="4" id="KW-1185">Reference proteome</keyword>
<dbReference type="OrthoDB" id="6375767at2759"/>
<dbReference type="PANTHER" id="PTHR11977:SF123">
    <property type="entry name" value="GELSOLIN"/>
    <property type="match status" value="1"/>
</dbReference>
<accession>A0A0N4X432</accession>
<evidence type="ECO:0000313" key="4">
    <source>
        <dbReference type="Proteomes" id="UP000268014"/>
    </source>
</evidence>
<dbReference type="OMA" id="HAEINAP"/>
<dbReference type="GO" id="GO:0051014">
    <property type="term" value="P:actin filament severing"/>
    <property type="evidence" value="ECO:0007669"/>
    <property type="project" value="TreeGrafter"/>
</dbReference>
<dbReference type="GO" id="GO:0005546">
    <property type="term" value="F:phosphatidylinositol-4,5-bisphosphate binding"/>
    <property type="evidence" value="ECO:0007669"/>
    <property type="project" value="TreeGrafter"/>
</dbReference>
<reference evidence="5" key="1">
    <citation type="submission" date="2017-02" db="UniProtKB">
        <authorList>
            <consortium name="WormBaseParasite"/>
        </authorList>
    </citation>
    <scope>IDENTIFICATION</scope>
</reference>
<evidence type="ECO:0000313" key="5">
    <source>
        <dbReference type="WBParaSite" id="HPLM_0001912401-mRNA-1"/>
    </source>
</evidence>
<dbReference type="GO" id="GO:0051016">
    <property type="term" value="P:barbed-end actin filament capping"/>
    <property type="evidence" value="ECO:0007669"/>
    <property type="project" value="TreeGrafter"/>
</dbReference>
<protein>
    <submittedName>
        <fullName evidence="5">Gelsolin-like domain-containing protein</fullName>
    </submittedName>
</protein>
<dbReference type="EMBL" id="UZAF01021058">
    <property type="protein sequence ID" value="VDO75184.1"/>
    <property type="molecule type" value="Genomic_DNA"/>
</dbReference>
<keyword evidence="1" id="KW-0677">Repeat</keyword>
<dbReference type="GO" id="GO:0015629">
    <property type="term" value="C:actin cytoskeleton"/>
    <property type="evidence" value="ECO:0007669"/>
    <property type="project" value="TreeGrafter"/>
</dbReference>
<dbReference type="InterPro" id="IPR029006">
    <property type="entry name" value="ADF-H/Gelsolin-like_dom_sf"/>
</dbReference>
<dbReference type="SMART" id="SM00262">
    <property type="entry name" value="GEL"/>
    <property type="match status" value="1"/>
</dbReference>
<evidence type="ECO:0000256" key="1">
    <source>
        <dbReference type="ARBA" id="ARBA00022737"/>
    </source>
</evidence>
<dbReference type="InterPro" id="IPR007123">
    <property type="entry name" value="Gelsolin-like_dom"/>
</dbReference>
<sequence>QLFFTIHYFQEFTLEAVPKNQYGLFYSDDTYIVLNSTDSGWDVHFWIGKTASQDERGTAAIKTVEIDQALNGLPVQHREVQNHESPLFISYFPNGIRYLAGGYKTGFHHVEEENFEDWQPRLFHCKGKRNVRCYQVNHHIADISLFFFQRVTNL</sequence>
<dbReference type="Gene3D" id="3.40.20.10">
    <property type="entry name" value="Severin"/>
    <property type="match status" value="2"/>
</dbReference>